<proteinExistence type="predicted"/>
<evidence type="ECO:0000256" key="1">
    <source>
        <dbReference type="SAM" id="Phobius"/>
    </source>
</evidence>
<evidence type="ECO:0000313" key="3">
    <source>
        <dbReference type="Proteomes" id="UP000051888"/>
    </source>
</evidence>
<comment type="caution">
    <text evidence="2">The sequence shown here is derived from an EMBL/GenBank/DDBJ whole genome shotgun (WGS) entry which is preliminary data.</text>
</comment>
<keyword evidence="1" id="KW-1133">Transmembrane helix</keyword>
<protein>
    <submittedName>
        <fullName evidence="2">Uncharacterized protein</fullName>
    </submittedName>
</protein>
<sequence length="78" mass="8959">MNKWLWYSLVLVAIGLLLLSMLTGKLILSVMTLLLALFLKRYYHSIPLPKYLTSNKIYSSISGKIYDSSAFQEGDEKR</sequence>
<name>A0A0Q3WVE0_9BACI</name>
<dbReference type="EMBL" id="LJJC01000004">
    <property type="protein sequence ID" value="KQL52695.1"/>
    <property type="molecule type" value="Genomic_DNA"/>
</dbReference>
<reference evidence="2 3" key="1">
    <citation type="submission" date="2015-09" db="EMBL/GenBank/DDBJ databases">
        <title>Genome sequencing project for genomic taxonomy and phylogenomics of Bacillus-like bacteria.</title>
        <authorList>
            <person name="Liu B."/>
            <person name="Wang J."/>
            <person name="Zhu Y."/>
            <person name="Liu G."/>
            <person name="Chen Q."/>
            <person name="Chen Z."/>
            <person name="Lan J."/>
            <person name="Che J."/>
            <person name="Ge C."/>
            <person name="Shi H."/>
            <person name="Pan Z."/>
            <person name="Liu X."/>
        </authorList>
    </citation>
    <scope>NUCLEOTIDE SEQUENCE [LARGE SCALE GENOMIC DNA]</scope>
    <source>
        <strain evidence="2 3">LMG 18435</strain>
    </source>
</reference>
<accession>A0A0Q3WVE0</accession>
<feature type="transmembrane region" description="Helical" evidence="1">
    <location>
        <begin position="6"/>
        <end position="39"/>
    </location>
</feature>
<dbReference type="AlphaFoldDB" id="A0A0Q3WVE0"/>
<dbReference type="Proteomes" id="UP000051888">
    <property type="component" value="Unassembled WGS sequence"/>
</dbReference>
<dbReference type="PATRIC" id="fig|157838.3.peg.796"/>
<evidence type="ECO:0000313" key="2">
    <source>
        <dbReference type="EMBL" id="KQL52695.1"/>
    </source>
</evidence>
<keyword evidence="3" id="KW-1185">Reference proteome</keyword>
<gene>
    <name evidence="2" type="ORF">AN964_03605</name>
</gene>
<organism evidence="2 3">
    <name type="scientific">Heyndrickxia shackletonii</name>
    <dbReference type="NCBI Taxonomy" id="157838"/>
    <lineage>
        <taxon>Bacteria</taxon>
        <taxon>Bacillati</taxon>
        <taxon>Bacillota</taxon>
        <taxon>Bacilli</taxon>
        <taxon>Bacillales</taxon>
        <taxon>Bacillaceae</taxon>
        <taxon>Heyndrickxia</taxon>
    </lineage>
</organism>
<keyword evidence="1" id="KW-0472">Membrane</keyword>
<keyword evidence="1" id="KW-0812">Transmembrane</keyword>
<dbReference type="RefSeq" id="WP_055738400.1">
    <property type="nucleotide sequence ID" value="NZ_JAAIWL010000040.1"/>
</dbReference>